<feature type="compositionally biased region" description="Polar residues" evidence="2">
    <location>
        <begin position="1551"/>
        <end position="1561"/>
    </location>
</feature>
<feature type="region of interest" description="Disordered" evidence="2">
    <location>
        <begin position="1638"/>
        <end position="1660"/>
    </location>
</feature>
<dbReference type="PROSITE" id="PS50245">
    <property type="entry name" value="CAP_GLY_2"/>
    <property type="match status" value="1"/>
</dbReference>
<dbReference type="SUPFAM" id="SSF74924">
    <property type="entry name" value="Cap-Gly domain"/>
    <property type="match status" value="1"/>
</dbReference>
<evidence type="ECO:0000313" key="4">
    <source>
        <dbReference type="EMBL" id="KAL2089649.1"/>
    </source>
</evidence>
<dbReference type="PANTHER" id="PTHR13958">
    <property type="entry name" value="CENTROSOME-ASSOCIATED PROTEIN 350"/>
    <property type="match status" value="1"/>
</dbReference>
<feature type="compositionally biased region" description="Low complexity" evidence="2">
    <location>
        <begin position="863"/>
        <end position="872"/>
    </location>
</feature>
<dbReference type="InterPro" id="IPR028750">
    <property type="entry name" value="CEP350/CC187"/>
</dbReference>
<feature type="domain" description="CAP-Gly" evidence="3">
    <location>
        <begin position="2028"/>
        <end position="2070"/>
    </location>
</feature>
<feature type="region of interest" description="Disordered" evidence="2">
    <location>
        <begin position="230"/>
        <end position="263"/>
    </location>
</feature>
<feature type="compositionally biased region" description="Polar residues" evidence="2">
    <location>
        <begin position="514"/>
        <end position="523"/>
    </location>
</feature>
<feature type="compositionally biased region" description="Basic and acidic residues" evidence="2">
    <location>
        <begin position="1179"/>
        <end position="1190"/>
    </location>
</feature>
<feature type="region of interest" description="Disordered" evidence="2">
    <location>
        <begin position="1680"/>
        <end position="1732"/>
    </location>
</feature>
<feature type="compositionally biased region" description="Polar residues" evidence="2">
    <location>
        <begin position="1578"/>
        <end position="1589"/>
    </location>
</feature>
<feature type="compositionally biased region" description="Polar residues" evidence="2">
    <location>
        <begin position="1789"/>
        <end position="1808"/>
    </location>
</feature>
<organism evidence="4 5">
    <name type="scientific">Coilia grayii</name>
    <name type="common">Gray's grenadier anchovy</name>
    <dbReference type="NCBI Taxonomy" id="363190"/>
    <lineage>
        <taxon>Eukaryota</taxon>
        <taxon>Metazoa</taxon>
        <taxon>Chordata</taxon>
        <taxon>Craniata</taxon>
        <taxon>Vertebrata</taxon>
        <taxon>Euteleostomi</taxon>
        <taxon>Actinopterygii</taxon>
        <taxon>Neopterygii</taxon>
        <taxon>Teleostei</taxon>
        <taxon>Clupei</taxon>
        <taxon>Clupeiformes</taxon>
        <taxon>Clupeoidei</taxon>
        <taxon>Engraulidae</taxon>
        <taxon>Coilinae</taxon>
        <taxon>Coilia</taxon>
    </lineage>
</organism>
<feature type="compositionally biased region" description="Polar residues" evidence="2">
    <location>
        <begin position="248"/>
        <end position="261"/>
    </location>
</feature>
<feature type="compositionally biased region" description="Polar residues" evidence="2">
    <location>
        <begin position="2106"/>
        <end position="2116"/>
    </location>
</feature>
<evidence type="ECO:0000256" key="1">
    <source>
        <dbReference type="SAM" id="Coils"/>
    </source>
</evidence>
<sequence>MQTVETNCSSELSRMLFQRDTRHTQTFKPASTLSSVSETSVHYLNDQSAINVVVQPAHQPSTSKGALSCLHTQDQQEVGLSSQGVHPQMEMLQNASPSASQRLESLRRQQTDNKLEKLKERIRKQREHLEEAADKKESVGSLEKPVGGGDRTCVPSSTSVASAHVRKVITAPPAPVYKGFSTSETRIHAPDTRINQEEEFIALRRDVYRDLTRQLTGDSTRPKARCRERLKGKKPVRSVRKVHKTACVSDSDSKPSSITTSKWREGQKLVKMILGSPEQSQHKSSPKTGDRVARTGCLESPSNAFPNNQNQGKRTEDGKTAAVQLSADIQGILDSLELDTPPGKRTEKLPRRHVTLRETAKEYNWTGVRHSAGPTKPSSAEAEKPELAKRKRHYDSAEVREYISRQQVERRKRQTEERRRQQEEAERRNQRLQELYRKQKEGLSKPVAATTTTTVAPDVGSTHRYLLDTYTNLLPEQSQVEAEVLLSPSTSTHKQRPLYQPSNESDKENKHQNRPQSASSSDPSVPENEPSALSNVMGLPARSSWVRYDGLCSSPRGGVSVPLESAPIQIYPQWMGAEGNHSAPGATCLHPPALASTSTNMASKMSRLEVLKSTATSLSNRIENEARKLLQTCKESQMSVSEVDAALPNQWARVDSASIGIVTKLDHPAKNVQKLRCTSLTTYDATLPGVGSLYAFREAQGSSRVADAAKDTAATSHFADSLSTKRKESKTGQDEEQIMFHYSQYGSNVTSVSERASSQKSAKPSLSVVDGGRGSSPLYQTPVFSSGTEKCRFASTVSQDLDASTAAWKELTKGSPYSVINIFTKNLPSNSKGQSHEVLSKGRSQRTSPASYTGHAEGPHENSISLSSHSSSQPLGRDPNRHCNNSSNAASKHGSSPQDDLKSQKSGIQSFSPAHSPGASSCSEGSVDDTLVNDQGDDWSEAKLPGSLRSSKECSEGSFAHSYNKDLNTDGTSGAPSVNSMHSLLLDLSQQRAAVCTPSASAGSNPPAASKATSPPVSGHSAVESFYPGLAHPSTSDLPLPDREGHASPFLSNHGAEPVVKTGGALHSAPSALQQRMTAELMYLDSIEESIRQLGDVERVRGVSLAQQEVLSLAHVLKSQQQAHEQALQRLKVKSEQEAFESHMQLEHLHQGEMQVSLSNSGGHSASGGPLSSSLSSFEQRKGGDVRNTMDRSPGLEEAYLAADHSTPSHSMPSLQDDKDSISVATEYSLKFDESMTEDEIEERSFRSLLPSESHRRGTLERKQNRHEESEEEPAHDPAISLDASQMLQQDNSIPFSSGQNSFSRFTMEMVRQYMKEEEVRAQHQSSLLQLRQRALKEKTRAELAWLEHQKRRLRDKGEDDKMPPIRKKQRVLILKMQQEQAEIKRLQEANKAARKERQLLLKQQEEIERMCTTTLKLRERLKTACHLDSPSFETMEEPALSQMTVTEANSRSTSPLSVSGSETSSIMQRLKKMHSHMDEKFLTKREQQLKQRRSYAEELLQWKHRLDFEEREIRRMERQAMAAWHDDVPEAAQQKDAVEQEVLTQPVMYSGSSDLPSTQKPAECSESSQNQLSNQSVDTSFSQDSEISQRILSSSVRTMSSLSPEVNSDQISSVKQATSDQSSIESRISALKEELRKRKSVVNQLKKEQKKRHKERLKTQEASLLKQLESYNDFIKKTTSELSKGQENTVMTKPERKPATEQMGRKPTNQRPEGSNNLEETEQTDRTVSDFQVNSAIEISYGSYRSDVVHKESLSEEDPPTVTATPVLGSPDKSEGPKDLVSPEPHHSYSSLNALSATQSVSENLVSRKSVEGETLKNEHSHTHPSDDLSDVLLNLECSAEPEDHSKDLTELSHRENGQNDASKLMLEYDDSDLVRPDEPLSLPEFQLKDKQVPSSSADGYNDDFESFAESTHVTFGKEVTASTQDEQKPSYHQSVANYSENEIGEEFTSKSKSVSEIHSEHLLDLSNEKAQFLDEDGGEDLNSSESAELLSSNSQVFSAVDKMASFSIGDRVLVRKLQQGILRFKGQTNFAKGFWAGVELDDSEGSNDGTYDGVVYFECKPAHGVFVPPSDVSHLQGLCNVHSDTTDDENSSFDDTLGKEPLFDSSNDQLPQQSHVDDSQKADKLLFTGDKGRLDQTDGPCELQNKQTRLEEDLVSPVLNPADIVFECSQENNKCSVISTESKAINLDLATDEQNCHISIGRSDLKRQVQEGENSAHLEKDLISTKLSPDETDDQNVDVSHSFDRVNFGTVADQLFKNFVSETVQQYQQIQKAKCQKIQDANSQSGGSGHSAHTRLPSPDVNIERFPLFDEEQEEVTSPELNKRQESPVLDASGQQELVKRLAELEFSRELLDALGDEPDWFDEDFGLSSRKEKRQNHHHLWQDDGITGTVGSVPVQQAKTPPRPDLPLQTSAIPEKPVMVVPYGVSEMEKLVCAATQEIWDSCRLGMGKPLDVLVKPQASVSFLGGDTMSDDQATYCKQSYKQAVFDLSWEVMKDIFAKDHNSEQPQWIKPQRTRSSYLHGNKSTEDLQTVQSFLTEEVLRLYGLKTEQNQQTDWQKMLKFGRKKRDRVDHILVQELHEEESQWVNYDEDELYVKMQLADGIFDALLKDTEDVLTQIQERRSIRSMSS</sequence>
<feature type="compositionally biased region" description="Basic residues" evidence="2">
    <location>
        <begin position="230"/>
        <end position="244"/>
    </location>
</feature>
<feature type="region of interest" description="Disordered" evidence="2">
    <location>
        <begin position="1550"/>
        <end position="1589"/>
    </location>
</feature>
<feature type="compositionally biased region" description="Polar residues" evidence="2">
    <location>
        <begin position="300"/>
        <end position="312"/>
    </location>
</feature>
<evidence type="ECO:0000259" key="3">
    <source>
        <dbReference type="PROSITE" id="PS50245"/>
    </source>
</evidence>
<feature type="region of interest" description="Disordered" evidence="2">
    <location>
        <begin position="751"/>
        <end position="774"/>
    </location>
</feature>
<feature type="compositionally biased region" description="Polar residues" evidence="2">
    <location>
        <begin position="1681"/>
        <end position="1692"/>
    </location>
</feature>
<feature type="compositionally biased region" description="Polar residues" evidence="2">
    <location>
        <begin position="882"/>
        <end position="924"/>
    </location>
</feature>
<accession>A0ABD1JRZ9</accession>
<dbReference type="Proteomes" id="UP001591681">
    <property type="component" value="Unassembled WGS sequence"/>
</dbReference>
<feature type="compositionally biased region" description="Basic and acidic residues" evidence="2">
    <location>
        <begin position="104"/>
        <end position="115"/>
    </location>
</feature>
<feature type="compositionally biased region" description="Low complexity" evidence="2">
    <location>
        <begin position="1161"/>
        <end position="1177"/>
    </location>
</feature>
<dbReference type="Gene3D" id="2.30.30.190">
    <property type="entry name" value="CAP Gly-rich-like domain"/>
    <property type="match status" value="1"/>
</dbReference>
<feature type="compositionally biased region" description="Polar residues" evidence="2">
    <location>
        <begin position="277"/>
        <end position="287"/>
    </location>
</feature>
<feature type="compositionally biased region" description="Basic and acidic residues" evidence="2">
    <location>
        <begin position="381"/>
        <end position="430"/>
    </location>
</feature>
<feature type="region of interest" description="Disordered" evidence="2">
    <location>
        <begin position="129"/>
        <end position="155"/>
    </location>
</feature>
<name>A0ABD1JRZ9_9TELE</name>
<feature type="region of interest" description="Disordered" evidence="2">
    <location>
        <begin position="1751"/>
        <end position="1830"/>
    </location>
</feature>
<feature type="compositionally biased region" description="Basic and acidic residues" evidence="2">
    <location>
        <begin position="129"/>
        <end position="138"/>
    </location>
</feature>
<dbReference type="InterPro" id="IPR036859">
    <property type="entry name" value="CAP-Gly_dom_sf"/>
</dbReference>
<dbReference type="PANTHER" id="PTHR13958:SF3">
    <property type="entry name" value="CAP-GLY DOMAIN-CONTAINING PROTEIN-RELATED"/>
    <property type="match status" value="1"/>
</dbReference>
<feature type="region of interest" description="Disordered" evidence="2">
    <location>
        <begin position="1234"/>
        <end position="1277"/>
    </location>
</feature>
<feature type="compositionally biased region" description="Polar residues" evidence="2">
    <location>
        <begin position="94"/>
        <end position="103"/>
    </location>
</feature>
<gene>
    <name evidence="4" type="ORF">ACEWY4_014337</name>
</gene>
<comment type="caution">
    <text evidence="4">The sequence shown here is derived from an EMBL/GenBank/DDBJ whole genome shotgun (WGS) entry which is preliminary data.</text>
</comment>
<dbReference type="EMBL" id="JBHFQA010000012">
    <property type="protein sequence ID" value="KAL2089649.1"/>
    <property type="molecule type" value="Genomic_DNA"/>
</dbReference>
<feature type="compositionally biased region" description="Basic and acidic residues" evidence="2">
    <location>
        <begin position="1253"/>
        <end position="1276"/>
    </location>
</feature>
<feature type="compositionally biased region" description="Basic and acidic residues" evidence="2">
    <location>
        <begin position="1810"/>
        <end position="1828"/>
    </location>
</feature>
<feature type="region of interest" description="Disordered" evidence="2">
    <location>
        <begin position="1604"/>
        <end position="1626"/>
    </location>
</feature>
<feature type="coiled-coil region" evidence="1">
    <location>
        <begin position="1337"/>
        <end position="1411"/>
    </location>
</feature>
<feature type="region of interest" description="Disordered" evidence="2">
    <location>
        <begin position="2087"/>
        <end position="2122"/>
    </location>
</feature>
<keyword evidence="1" id="KW-0175">Coiled coil</keyword>
<dbReference type="Pfam" id="PF01302">
    <property type="entry name" value="CAP_GLY"/>
    <property type="match status" value="1"/>
</dbReference>
<feature type="compositionally biased region" description="Low complexity" evidence="2">
    <location>
        <begin position="998"/>
        <end position="1010"/>
    </location>
</feature>
<evidence type="ECO:0000313" key="5">
    <source>
        <dbReference type="Proteomes" id="UP001591681"/>
    </source>
</evidence>
<evidence type="ECO:0000256" key="2">
    <source>
        <dbReference type="SAM" id="MobiDB-lite"/>
    </source>
</evidence>
<feature type="compositionally biased region" description="Polar residues" evidence="2">
    <location>
        <begin position="1605"/>
        <end position="1626"/>
    </location>
</feature>
<reference evidence="4 5" key="1">
    <citation type="submission" date="2024-09" db="EMBL/GenBank/DDBJ databases">
        <title>A chromosome-level genome assembly of Gray's grenadier anchovy, Coilia grayii.</title>
        <authorList>
            <person name="Fu Z."/>
        </authorList>
    </citation>
    <scope>NUCLEOTIDE SEQUENCE [LARGE SCALE GENOMIC DNA]</scope>
    <source>
        <strain evidence="4">G4</strain>
        <tissue evidence="4">Muscle</tissue>
    </source>
</reference>
<feature type="region of interest" description="Disordered" evidence="2">
    <location>
        <begin position="484"/>
        <end position="535"/>
    </location>
</feature>
<feature type="region of interest" description="Disordered" evidence="2">
    <location>
        <begin position="997"/>
        <end position="1059"/>
    </location>
</feature>
<feature type="region of interest" description="Disordered" evidence="2">
    <location>
        <begin position="2280"/>
        <end position="2303"/>
    </location>
</feature>
<feature type="compositionally biased region" description="Low complexity" evidence="2">
    <location>
        <begin position="1566"/>
        <end position="1577"/>
    </location>
</feature>
<protein>
    <recommendedName>
        <fullName evidence="3">CAP-Gly domain-containing protein</fullName>
    </recommendedName>
</protein>
<feature type="region of interest" description="Disordered" evidence="2">
    <location>
        <begin position="94"/>
        <end position="115"/>
    </location>
</feature>
<keyword evidence="5" id="KW-1185">Reference proteome</keyword>
<proteinExistence type="predicted"/>
<dbReference type="SMART" id="SM01052">
    <property type="entry name" value="CAP_GLY"/>
    <property type="match status" value="1"/>
</dbReference>
<feature type="compositionally biased region" description="Polar residues" evidence="2">
    <location>
        <begin position="751"/>
        <end position="764"/>
    </location>
</feature>
<feature type="region of interest" description="Disordered" evidence="2">
    <location>
        <begin position="275"/>
        <end position="320"/>
    </location>
</feature>
<dbReference type="InterPro" id="IPR000938">
    <property type="entry name" value="CAP-Gly_domain"/>
</dbReference>
<feature type="region of interest" description="Disordered" evidence="2">
    <location>
        <begin position="1157"/>
        <end position="1192"/>
    </location>
</feature>
<feature type="region of interest" description="Disordered" evidence="2">
    <location>
        <begin position="360"/>
        <end position="430"/>
    </location>
</feature>
<feature type="region of interest" description="Disordered" evidence="2">
    <location>
        <begin position="826"/>
        <end position="956"/>
    </location>
</feature>
<feature type="compositionally biased region" description="Polar residues" evidence="2">
    <location>
        <begin position="1708"/>
        <end position="1719"/>
    </location>
</feature>